<dbReference type="eggNOG" id="KOG2410">
    <property type="taxonomic scope" value="Eukaryota"/>
</dbReference>
<dbReference type="VEuPathDB" id="FungiDB:C5L36_0A03500"/>
<accession>A0A099NZM1</accession>
<dbReference type="InterPro" id="IPR029055">
    <property type="entry name" value="Ntn_hydrolases_N"/>
</dbReference>
<dbReference type="SUPFAM" id="SSF56235">
    <property type="entry name" value="N-terminal nucleophile aminohydrolases (Ntn hydrolases)"/>
    <property type="match status" value="1"/>
</dbReference>
<reference evidence="2" key="1">
    <citation type="journal article" date="2014" name="Microb. Cell Fact.">
        <title>Exploiting Issatchenkia orientalis SD108 for succinic acid production.</title>
        <authorList>
            <person name="Xiao H."/>
            <person name="Shao Z."/>
            <person name="Jiang Y."/>
            <person name="Dole S."/>
            <person name="Zhao H."/>
        </authorList>
    </citation>
    <scope>NUCLEOTIDE SEQUENCE [LARGE SCALE GENOMIC DNA]</scope>
    <source>
        <strain evidence="2">SD108</strain>
    </source>
</reference>
<comment type="caution">
    <text evidence="1">The sequence shown here is derived from an EMBL/GenBank/DDBJ whole genome shotgun (WGS) entry which is preliminary data.</text>
</comment>
<dbReference type="Gene3D" id="3.60.20.40">
    <property type="match status" value="1"/>
</dbReference>
<name>A0A099NZM1_PICKU</name>
<dbReference type="PANTHER" id="PTHR43881:SF1">
    <property type="entry name" value="GAMMA-GLUTAMYLTRANSPEPTIDASE (AFU_ORTHOLOGUE AFUA_4G13580)"/>
    <property type="match status" value="1"/>
</dbReference>
<evidence type="ECO:0000313" key="2">
    <source>
        <dbReference type="Proteomes" id="UP000029867"/>
    </source>
</evidence>
<dbReference type="EMBL" id="JQFK01000038">
    <property type="protein sequence ID" value="KGK37367.1"/>
    <property type="molecule type" value="Genomic_DNA"/>
</dbReference>
<dbReference type="PANTHER" id="PTHR43881">
    <property type="entry name" value="GAMMA-GLUTAMYLTRANSPEPTIDASE (AFU_ORTHOLOGUE AFUA_4G13580)"/>
    <property type="match status" value="1"/>
</dbReference>
<dbReference type="InterPro" id="IPR043137">
    <property type="entry name" value="GGT_ssub_C"/>
</dbReference>
<organism evidence="1 2">
    <name type="scientific">Pichia kudriavzevii</name>
    <name type="common">Yeast</name>
    <name type="synonym">Issatchenkia orientalis</name>
    <dbReference type="NCBI Taxonomy" id="4909"/>
    <lineage>
        <taxon>Eukaryota</taxon>
        <taxon>Fungi</taxon>
        <taxon>Dikarya</taxon>
        <taxon>Ascomycota</taxon>
        <taxon>Saccharomycotina</taxon>
        <taxon>Pichiomycetes</taxon>
        <taxon>Pichiales</taxon>
        <taxon>Pichiaceae</taxon>
        <taxon>Pichia</taxon>
    </lineage>
</organism>
<evidence type="ECO:0000313" key="1">
    <source>
        <dbReference type="EMBL" id="KGK37367.1"/>
    </source>
</evidence>
<sequence length="588" mass="64780">MTFRRPLEFVTNSRRSAVYSLNGMVSSTQPLANSAGTEILSKGGNAMDACVAMSACLALLEPASTGIGGDCFVLWYDSKEKKVSGLNGSGRSARNITLDWLKKSQSRDVNGFRLAEDSVFKVNVPGAIGGWYDSMKKWGSGNVTFKEVLAPAIRLAEEGYPVSQISASLWKNEEEKLKRMNTKCSRETLGLFLPNGTAPREGQVVRNPEVGRALRIISERGKKGFYEGEIAEAIIRELNSRGHVMTREDFSEHKSTFVDPISYEFLGHKLWEIPPNGSGIIALMTLGLIKQLSTKGAVDLKKLKHNSSDYLHVIIECLKIAFKESEEYVNDYEHFHLRTGIDQNHLISQVLSDDYLYEEIKGFEMGQASDIRNVPNSIFKSDTVYFTATDKFGNACSFINSVYEGFGSGIIVPGYGFTLHNRGGNFTLNAQSRNCIDGNKRPYHTIIPGMITNSHGDELYASYGIMGGYNQPQAHVQVYMNMLLFGMTPQEALDAPRLTLTSDMRFRDEDLGCGSDGPVSNGHTVVHLEEGITGDVKVELERRGHVVGDIVEGHARRKFGRGQIIRREGQVWSGGSDMRGDGAAVPGG</sequence>
<dbReference type="PRINTS" id="PR01210">
    <property type="entry name" value="GGTRANSPTASE"/>
</dbReference>
<dbReference type="Gene3D" id="1.10.246.130">
    <property type="match status" value="1"/>
</dbReference>
<dbReference type="InterPro" id="IPR043138">
    <property type="entry name" value="GGT_lsub"/>
</dbReference>
<dbReference type="AlphaFoldDB" id="A0A099NZM1"/>
<evidence type="ECO:0008006" key="3">
    <source>
        <dbReference type="Google" id="ProtNLM"/>
    </source>
</evidence>
<protein>
    <recommendedName>
        <fullName evidence="3">Gamma-glutamyltransferase YwrD</fullName>
    </recommendedName>
</protein>
<dbReference type="Proteomes" id="UP000029867">
    <property type="component" value="Unassembled WGS sequence"/>
</dbReference>
<proteinExistence type="predicted"/>
<dbReference type="Pfam" id="PF01019">
    <property type="entry name" value="G_glu_transpept"/>
    <property type="match status" value="1"/>
</dbReference>
<dbReference type="InterPro" id="IPR052896">
    <property type="entry name" value="GGT-like_enzyme"/>
</dbReference>
<gene>
    <name evidence="1" type="ORF">JL09_g3491</name>
</gene>
<dbReference type="HOGENOM" id="CLU_014813_3_1_1"/>